<proteinExistence type="inferred from homology"/>
<dbReference type="PANTHER" id="PTHR30293">
    <property type="entry name" value="TRANSCRIPTIONAL REGULATORY PROTEIN NAC-RELATED"/>
    <property type="match status" value="1"/>
</dbReference>
<feature type="domain" description="HTH lysR-type" evidence="6">
    <location>
        <begin position="1"/>
        <end position="58"/>
    </location>
</feature>
<dbReference type="Proteomes" id="UP000189627">
    <property type="component" value="Chromosome 2"/>
</dbReference>
<evidence type="ECO:0000256" key="3">
    <source>
        <dbReference type="ARBA" id="ARBA00023125"/>
    </source>
</evidence>
<evidence type="ECO:0000259" key="6">
    <source>
        <dbReference type="PROSITE" id="PS50931"/>
    </source>
</evidence>
<gene>
    <name evidence="7" type="ORF">BJN34_30230</name>
</gene>
<dbReference type="PANTHER" id="PTHR30293:SF0">
    <property type="entry name" value="NITROGEN ASSIMILATION REGULATORY PROTEIN NAC"/>
    <property type="match status" value="1"/>
</dbReference>
<keyword evidence="4" id="KW-0010">Activator</keyword>
<dbReference type="InterPro" id="IPR005119">
    <property type="entry name" value="LysR_subst-bd"/>
</dbReference>
<dbReference type="KEGG" id="cuh:BJN34_30230"/>
<dbReference type="GO" id="GO:0003677">
    <property type="term" value="F:DNA binding"/>
    <property type="evidence" value="ECO:0007669"/>
    <property type="project" value="UniProtKB-KW"/>
</dbReference>
<dbReference type="PRINTS" id="PR00039">
    <property type="entry name" value="HTHLYSR"/>
</dbReference>
<comment type="similarity">
    <text evidence="1">Belongs to the LysR transcriptional regulatory family.</text>
</comment>
<accession>A0A1U9V005</accession>
<dbReference type="AlphaFoldDB" id="A0A1U9V005"/>
<dbReference type="FunFam" id="1.10.10.10:FF:000001">
    <property type="entry name" value="LysR family transcriptional regulator"/>
    <property type="match status" value="1"/>
</dbReference>
<evidence type="ECO:0000256" key="4">
    <source>
        <dbReference type="ARBA" id="ARBA00023159"/>
    </source>
</evidence>
<dbReference type="InterPro" id="IPR036388">
    <property type="entry name" value="WH-like_DNA-bd_sf"/>
</dbReference>
<evidence type="ECO:0000256" key="2">
    <source>
        <dbReference type="ARBA" id="ARBA00023015"/>
    </source>
</evidence>
<dbReference type="GO" id="GO:2000142">
    <property type="term" value="P:regulation of DNA-templated transcription initiation"/>
    <property type="evidence" value="ECO:0007669"/>
    <property type="project" value="TreeGrafter"/>
</dbReference>
<dbReference type="GO" id="GO:0003700">
    <property type="term" value="F:DNA-binding transcription factor activity"/>
    <property type="evidence" value="ECO:0007669"/>
    <property type="project" value="InterPro"/>
</dbReference>
<evidence type="ECO:0000313" key="7">
    <source>
        <dbReference type="EMBL" id="AQV98149.1"/>
    </source>
</evidence>
<dbReference type="Gene3D" id="3.40.190.290">
    <property type="match status" value="1"/>
</dbReference>
<dbReference type="RefSeq" id="WP_078200443.1">
    <property type="nucleotide sequence ID" value="NZ_CP017758.1"/>
</dbReference>
<dbReference type="Pfam" id="PF03466">
    <property type="entry name" value="LysR_substrate"/>
    <property type="match status" value="1"/>
</dbReference>
<organism evidence="7 8">
    <name type="scientific">Cupriavidus necator</name>
    <name type="common">Alcaligenes eutrophus</name>
    <name type="synonym">Ralstonia eutropha</name>
    <dbReference type="NCBI Taxonomy" id="106590"/>
    <lineage>
        <taxon>Bacteria</taxon>
        <taxon>Pseudomonadati</taxon>
        <taxon>Pseudomonadota</taxon>
        <taxon>Betaproteobacteria</taxon>
        <taxon>Burkholderiales</taxon>
        <taxon>Burkholderiaceae</taxon>
        <taxon>Cupriavidus</taxon>
    </lineage>
</organism>
<dbReference type="InterPro" id="IPR036390">
    <property type="entry name" value="WH_DNA-bd_sf"/>
</dbReference>
<keyword evidence="3" id="KW-0238">DNA-binding</keyword>
<dbReference type="OrthoDB" id="8587114at2"/>
<evidence type="ECO:0000313" key="8">
    <source>
        <dbReference type="Proteomes" id="UP000189627"/>
    </source>
</evidence>
<dbReference type="PROSITE" id="PS50931">
    <property type="entry name" value="HTH_LYSR"/>
    <property type="match status" value="1"/>
</dbReference>
<keyword evidence="5" id="KW-0804">Transcription</keyword>
<dbReference type="Gene3D" id="1.10.10.10">
    <property type="entry name" value="Winged helix-like DNA-binding domain superfamily/Winged helix DNA-binding domain"/>
    <property type="match status" value="1"/>
</dbReference>
<dbReference type="SUPFAM" id="SSF53850">
    <property type="entry name" value="Periplasmic binding protein-like II"/>
    <property type="match status" value="1"/>
</dbReference>
<dbReference type="InterPro" id="IPR000847">
    <property type="entry name" value="LysR_HTH_N"/>
</dbReference>
<dbReference type="Pfam" id="PF00126">
    <property type="entry name" value="HTH_1"/>
    <property type="match status" value="1"/>
</dbReference>
<name>A0A1U9V005_CUPNE</name>
<evidence type="ECO:0000256" key="5">
    <source>
        <dbReference type="ARBA" id="ARBA00023163"/>
    </source>
</evidence>
<sequence length="311" mass="33363">MDLRQLRYFKVLATHGNFGRAAAVLHIAQPALSRQIRLLEEELNVRLLERHARGATPTAEGLVLLDRASFLLRYAEQVKVDIADLAASPRGLVALGLTPALAPMLFVPLAEVLRQRFPEIRIRLVENFAPALADSLLQGTLDVALLSGPVASPGISSIPLVVEALCAIGAPGDNRLGDVPVSIEQLQGLPLILTGVSKSGVRLALEAAAARRGVELQAAMEVESIEVAKRLVARGFGWTVHFAAAIHDELDAHRLQAKPILGLELQRLIGYAAERPPSRAALAVIEVLRTVASELSLDGTWPYSRVLSEAG</sequence>
<evidence type="ECO:0000256" key="1">
    <source>
        <dbReference type="ARBA" id="ARBA00009437"/>
    </source>
</evidence>
<dbReference type="EMBL" id="CP017758">
    <property type="protein sequence ID" value="AQV98149.1"/>
    <property type="molecule type" value="Genomic_DNA"/>
</dbReference>
<dbReference type="SUPFAM" id="SSF46785">
    <property type="entry name" value="Winged helix' DNA-binding domain"/>
    <property type="match status" value="1"/>
</dbReference>
<protein>
    <submittedName>
        <fullName evidence="7">LysR family transcriptional regulator</fullName>
    </submittedName>
</protein>
<reference evidence="8" key="1">
    <citation type="submission" date="2017-02" db="EMBL/GenBank/DDBJ databases">
        <title>Complete genome sequence of Cupriavidus necator strain NH9, a 3-chlorobenzoate degrader.</title>
        <authorList>
            <person name="Moriuchi R."/>
            <person name="Dohra H."/>
            <person name="Ogawa N."/>
        </authorList>
    </citation>
    <scope>NUCLEOTIDE SEQUENCE [LARGE SCALE GENOMIC DNA]</scope>
    <source>
        <strain evidence="8">NH9</strain>
    </source>
</reference>
<keyword evidence="2" id="KW-0805">Transcription regulation</keyword>